<dbReference type="EMBL" id="JADQBC010000126">
    <property type="protein sequence ID" value="MBR8829328.1"/>
    <property type="molecule type" value="Genomic_DNA"/>
</dbReference>
<comment type="caution">
    <text evidence="1">The sequence shown here is derived from an EMBL/GenBank/DDBJ whole genome shotgun (WGS) entry which is preliminary data.</text>
</comment>
<evidence type="ECO:0000313" key="2">
    <source>
        <dbReference type="Proteomes" id="UP000767446"/>
    </source>
</evidence>
<dbReference type="Proteomes" id="UP000767446">
    <property type="component" value="Unassembled WGS sequence"/>
</dbReference>
<protein>
    <submittedName>
        <fullName evidence="1">DUF1830 domain-containing protein</fullName>
    </submittedName>
</protein>
<accession>A0A941GZ32</accession>
<dbReference type="Pfam" id="PF08865">
    <property type="entry name" value="DUF1830"/>
    <property type="match status" value="1"/>
</dbReference>
<name>A0A941GZ32_9CHRO</name>
<evidence type="ECO:0000313" key="1">
    <source>
        <dbReference type="EMBL" id="MBR8829328.1"/>
    </source>
</evidence>
<organism evidence="1 2">
    <name type="scientific">Gomphosphaeria aponina SAG 52.96 = DSM 107014</name>
    <dbReference type="NCBI Taxonomy" id="1521640"/>
    <lineage>
        <taxon>Bacteria</taxon>
        <taxon>Bacillati</taxon>
        <taxon>Cyanobacteriota</taxon>
        <taxon>Cyanophyceae</taxon>
        <taxon>Oscillatoriophycideae</taxon>
        <taxon>Chroococcales</taxon>
        <taxon>Gomphosphaeriaceae</taxon>
        <taxon>Gomphosphaeria</taxon>
    </lineage>
</organism>
<reference evidence="1" key="1">
    <citation type="submission" date="2021-02" db="EMBL/GenBank/DDBJ databases">
        <title>Metagenome analyses of Stigonema ocellatum DSM 106950, Chlorogloea purpurea SAG 13.99 and Gomphosphaeria aponina DSM 107014.</title>
        <authorList>
            <person name="Marter P."/>
            <person name="Huang S."/>
        </authorList>
    </citation>
    <scope>NUCLEOTIDE SEQUENCE</scope>
    <source>
        <strain evidence="1">JP213</strain>
    </source>
</reference>
<dbReference type="InterPro" id="IPR014964">
    <property type="entry name" value="DUF1830"/>
</dbReference>
<dbReference type="AlphaFoldDB" id="A0A941GZ32"/>
<proteinExistence type="predicted"/>
<sequence length="47" mass="5725">MSTYLIFPKEYWLFYAPKAGELEIYANFEQINKIPCHQLQVRENYSH</sequence>
<gene>
    <name evidence="1" type="ORF">DSM107014_15755</name>
</gene>